<organism evidence="5 6">
    <name type="scientific">Faecalicatena orotica</name>
    <dbReference type="NCBI Taxonomy" id="1544"/>
    <lineage>
        <taxon>Bacteria</taxon>
        <taxon>Bacillati</taxon>
        <taxon>Bacillota</taxon>
        <taxon>Clostridia</taxon>
        <taxon>Lachnospirales</taxon>
        <taxon>Lachnospiraceae</taxon>
        <taxon>Faecalicatena</taxon>
    </lineage>
</organism>
<dbReference type="Pfam" id="PF00933">
    <property type="entry name" value="Glyco_hydro_3"/>
    <property type="match status" value="1"/>
</dbReference>
<dbReference type="InterPro" id="IPR036962">
    <property type="entry name" value="Glyco_hydro_3_N_sf"/>
</dbReference>
<dbReference type="SUPFAM" id="SSF51445">
    <property type="entry name" value="(Trans)glycosidases"/>
    <property type="match status" value="1"/>
</dbReference>
<dbReference type="SMART" id="SM01217">
    <property type="entry name" value="Fn3_like"/>
    <property type="match status" value="1"/>
</dbReference>
<dbReference type="InterPro" id="IPR001764">
    <property type="entry name" value="Glyco_hydro_3_N"/>
</dbReference>
<evidence type="ECO:0000256" key="2">
    <source>
        <dbReference type="ARBA" id="ARBA00022801"/>
    </source>
</evidence>
<dbReference type="AlphaFoldDB" id="A0A2Y9BJJ5"/>
<comment type="similarity">
    <text evidence="1">Belongs to the glycosyl hydrolase 3 family.</text>
</comment>
<keyword evidence="2" id="KW-0378">Hydrolase</keyword>
<keyword evidence="3" id="KW-1133">Transmembrane helix</keyword>
<feature type="domain" description="Fibronectin type III-like" evidence="4">
    <location>
        <begin position="454"/>
        <end position="534"/>
    </location>
</feature>
<dbReference type="InterPro" id="IPR002772">
    <property type="entry name" value="Glyco_hydro_3_C"/>
</dbReference>
<dbReference type="Gene3D" id="2.60.40.10">
    <property type="entry name" value="Immunoglobulins"/>
    <property type="match status" value="1"/>
</dbReference>
<dbReference type="GO" id="GO:0005975">
    <property type="term" value="P:carbohydrate metabolic process"/>
    <property type="evidence" value="ECO:0007669"/>
    <property type="project" value="InterPro"/>
</dbReference>
<proteinExistence type="inferred from homology"/>
<dbReference type="PANTHER" id="PTHR42715">
    <property type="entry name" value="BETA-GLUCOSIDASE"/>
    <property type="match status" value="1"/>
</dbReference>
<evidence type="ECO:0000256" key="1">
    <source>
        <dbReference type="ARBA" id="ARBA00005336"/>
    </source>
</evidence>
<evidence type="ECO:0000313" key="6">
    <source>
        <dbReference type="Proteomes" id="UP000245845"/>
    </source>
</evidence>
<feature type="transmembrane region" description="Helical" evidence="3">
    <location>
        <begin position="1004"/>
        <end position="1028"/>
    </location>
</feature>
<keyword evidence="6" id="KW-1185">Reference proteome</keyword>
<dbReference type="Proteomes" id="UP000245845">
    <property type="component" value="Unassembled WGS sequence"/>
</dbReference>
<dbReference type="PANTHER" id="PTHR42715:SF10">
    <property type="entry name" value="BETA-GLUCOSIDASE"/>
    <property type="match status" value="1"/>
</dbReference>
<dbReference type="InterPro" id="IPR017853">
    <property type="entry name" value="GH"/>
</dbReference>
<dbReference type="GO" id="GO:0004553">
    <property type="term" value="F:hydrolase activity, hydrolyzing O-glycosyl compounds"/>
    <property type="evidence" value="ECO:0007669"/>
    <property type="project" value="InterPro"/>
</dbReference>
<dbReference type="SUPFAM" id="SSF52279">
    <property type="entry name" value="Beta-D-glucan exohydrolase, C-terminal domain"/>
    <property type="match status" value="1"/>
</dbReference>
<dbReference type="Gene3D" id="3.40.50.1700">
    <property type="entry name" value="Glycoside hydrolase family 3 C-terminal domain"/>
    <property type="match status" value="1"/>
</dbReference>
<dbReference type="Gene3D" id="3.20.20.300">
    <property type="entry name" value="Glycoside hydrolase, family 3, N-terminal domain"/>
    <property type="match status" value="1"/>
</dbReference>
<dbReference type="InterPro" id="IPR013783">
    <property type="entry name" value="Ig-like_fold"/>
</dbReference>
<evidence type="ECO:0000313" key="5">
    <source>
        <dbReference type="EMBL" id="PWJ22553.1"/>
    </source>
</evidence>
<dbReference type="InterPro" id="IPR026891">
    <property type="entry name" value="Fn3-like"/>
</dbReference>
<dbReference type="Pfam" id="PF14310">
    <property type="entry name" value="Fn3-like"/>
    <property type="match status" value="1"/>
</dbReference>
<comment type="caution">
    <text evidence="5">The sequence shown here is derived from an EMBL/GenBank/DDBJ whole genome shotgun (WGS) entry which is preliminary data.</text>
</comment>
<keyword evidence="3" id="KW-0812">Transmembrane</keyword>
<dbReference type="InterPro" id="IPR050288">
    <property type="entry name" value="Cellulose_deg_GH3"/>
</dbReference>
<dbReference type="OrthoDB" id="98455at2"/>
<dbReference type="RefSeq" id="WP_109733465.1">
    <property type="nucleotide sequence ID" value="NZ_BAAACK010000010.1"/>
</dbReference>
<reference evidence="5 6" key="1">
    <citation type="submission" date="2018-05" db="EMBL/GenBank/DDBJ databases">
        <title>The Hungate 1000. A catalogue of reference genomes from the rumen microbiome.</title>
        <authorList>
            <person name="Kelly W."/>
        </authorList>
    </citation>
    <scope>NUCLEOTIDE SEQUENCE [LARGE SCALE GENOMIC DNA]</scope>
    <source>
        <strain evidence="5 6">NLAE-zl-C242</strain>
    </source>
</reference>
<protein>
    <submittedName>
        <fullName evidence="5">Beta-glucosidase</fullName>
    </submittedName>
</protein>
<evidence type="ECO:0000259" key="4">
    <source>
        <dbReference type="SMART" id="SM01217"/>
    </source>
</evidence>
<keyword evidence="3" id="KW-0472">Membrane</keyword>
<dbReference type="InterPro" id="IPR036881">
    <property type="entry name" value="Glyco_hydro_3_C_sf"/>
</dbReference>
<dbReference type="Pfam" id="PF01915">
    <property type="entry name" value="Glyco_hydro_3_C"/>
    <property type="match status" value="1"/>
</dbReference>
<gene>
    <name evidence="5" type="ORF">A8806_1188</name>
</gene>
<accession>A0A2Y9BJJ5</accession>
<dbReference type="PRINTS" id="PR00133">
    <property type="entry name" value="GLHYDRLASE3"/>
</dbReference>
<dbReference type="EMBL" id="QGDL01000018">
    <property type="protein sequence ID" value="PWJ22553.1"/>
    <property type="molecule type" value="Genomic_DNA"/>
</dbReference>
<sequence>MKQSAEKRWRCLTTVIASLLAVAVGGGSIANTRADFINSRLGTTGYRMEQSESSGDGIYYDSEFDSLEELVKAKEELAAEISSEGSVLFKNENQALPLDKGSEKVTLWGLNSHLPGLAGLIGSSVVADAEHGQTAYGIEEAMEERGFQVNESMKAFYASDVCAPYYRKASFFGNEVPGHSLSPAFAASYKEADSYLVGEAPGSLYTDDVLASAKDTTAVVVLSRDSSEAADYSINMKDPNGDSFERPLAISAYEREMIALAKENSNGKVIVLINSDMPMEIEELKQDQDIDSILWTGLPGMNGFLGVCDVLSGDVNPSGHISDTYASNATSSPSMNNFGLYLYSNNSTAGADAELTETNKADWYVVETEGIYVGYKYYETRYEDTVLGQGNADSPEGASTGNAWSYEDEVTYPFGYGLSYTKFEQKLESVDVSIGGECMAKVTVTNVGDVAGKDVAQLYVQTPYTENGIEKAAVQLLDFGKTKVLEPGESETLEITFDPQYLASYDEDAVKANGTQGAWVLDEGEYYFTVGNGAHEALNNILADKTGTTDNLTRITTDETIKKENVVKVSLQEDQETYSVNVENTLQDADINKQIPDAAEYTTRTDWSKGWKSVEGLTPTEEMMKGLTNSTYELTGNGSAGDVTWGADNGLRAVDFIITDGDGNYQGVLPLSDPKWDELLDQLTMEEAANFLEKAGDKNFEKLDSIGLTEAIWYDGPIGFSYDQIAGYKTRWTDANKDEPTYVPEDNPYAQYSMSSMPTEPVVAAAFNKELAEREGELFGEDGLWANVNSIAGPGLNLHRSPYCSRNHEYYSEDAMLTNLLGQAVCRGGQSKGIMMMPKHYAFNHQELNRSGTSTFFTEQAARENELRCFQGVMSNNYAQGVMTGFNRVGSVFSGAHAGLQMQIAREEWGYEGYTVTDMVNGADYMNWRDNIFGGGGGCLTTSAYETSEIGSMTSKENLELIAGDAVFQQRMKDNIKYFVYNTVKSNTMNSITSSTRYVKVMTWWQGTLLGVQIAFGVLTFVFAFLFFKASVQKGKKKEEIVNEIS</sequence>
<name>A0A2Y9BJJ5_9FIRM</name>
<evidence type="ECO:0000256" key="3">
    <source>
        <dbReference type="SAM" id="Phobius"/>
    </source>
</evidence>